<dbReference type="InterPro" id="IPR016024">
    <property type="entry name" value="ARM-type_fold"/>
</dbReference>
<evidence type="ECO:0000256" key="4">
    <source>
        <dbReference type="ARBA" id="ARBA00023242"/>
    </source>
</evidence>
<evidence type="ECO:0000256" key="5">
    <source>
        <dbReference type="ARBA" id="ARBA00023306"/>
    </source>
</evidence>
<evidence type="ECO:0000256" key="6">
    <source>
        <dbReference type="SAM" id="MobiDB-lite"/>
    </source>
</evidence>
<keyword evidence="3" id="KW-0498">Mitosis</keyword>
<dbReference type="PANTHER" id="PTHR12663">
    <property type="entry name" value="ANDROGEN INDUCED INHIBITOR OF PROLIFERATION AS3 / PDS5-RELATED"/>
    <property type="match status" value="1"/>
</dbReference>
<gene>
    <name evidence="7" type="primary">PDS5A</name>
    <name evidence="7" type="ORF">SNAT2548_LOCUS9977</name>
</gene>
<dbReference type="OrthoDB" id="200660at2759"/>
<dbReference type="InterPro" id="IPR039776">
    <property type="entry name" value="Pds5"/>
</dbReference>
<feature type="region of interest" description="Disordered" evidence="6">
    <location>
        <begin position="1142"/>
        <end position="1193"/>
    </location>
</feature>
<name>A0A812KX28_9DINO</name>
<keyword evidence="2" id="KW-0132">Cell division</keyword>
<evidence type="ECO:0000313" key="8">
    <source>
        <dbReference type="Proteomes" id="UP000604046"/>
    </source>
</evidence>
<keyword evidence="4" id="KW-0539">Nucleus</keyword>
<sequence length="1193" mass="130610">MEHPCGDVRLWAAKCLAEVMVIFVPKPPIEQERISSVLQLFMDQMMWLTDATAKNYKYACDLFRRLVEIRGFMLAFESTTPELVMEDLVKSSIATVRKAVLVHEDEEFERLENLLAQLLAGVLAEVDELPETVLNLLMQEVKQKTKCAGLVKRVLAAMARHSAVVPVNEFLNRALAEAQSAPPQGREEQRLLPSPAERAEATLFLVQELYMVDPSLVARVMPNLQTDILNPDADWRRMITALVGQMLAHCPSTEQMGVACTRPFLATSHPLIVDRHRERLEDADDGVRSAALDGACAILRSAAAISAKPALPGCQEFLSAAASLVPKLKERSLDPNDRIRMRTMEVVLDVAAESAGGYSLLEPVLQDVCRRIVDKKAKVREACAEMMARLYAKHALPKWIVGQPADRLSWIPQQLCEAYLVLNNTGLGQIAQLEEHIEQHLLGCGAGMDGHQRGLAFLGFYSSASSKAGSSSQGLALLMSKKRDANEALRKFLDKRVAKGGPLMPLAGDGILVPVSAGSAQSAQPGPPREEVLENLARHSPTFDGSSTRLDSIMAHLSVMDGVRDKAFWSLLQSLASALNNSCNDMRALLDSLKDLDKLLRVHNLLSLTPLIRRALLCTWMSSDQVFALLDLWSSRWPEAFERDDESAPQQLSAAARACAADLPKFFVGDFLGHADRLVKIATTSADDARAALKALASIAKWTEALGAEVALVHAEELSNVLLEACQLASTETSQSGVPCRKAVKALKLLHDREKRALAAESWLTWARGKLNSGNDKVLALTLAAALFEQDFPGGLFHDLKGRPDFLADAHSILTKKGGVATDLRFAAIECVAAAGSEEDILDLLSAPEKDRATETDSAEATSWFDPEASHVVCCLLRVLRSGRLQMSTKMLSQVASKMYACLGETRPTCESETIFDSLQRLQRSSGSKVRLADRLRLCHTLPLIFAFSPVKKHREAVQRMLQASFTKASRRAEEPLVEFAIACFIHFLSSVDVFQREVSLSASSFPNSSRMCHLLCEALLRSDVQHSMELAWTVLQVCDRTLDFVDRENPASDAIHKAASVLRYVIEKRCPSLAGKPTDAQVTRGRMPAELFAARRSTAHRALPGIDAIADKEMKEVDGAVANDFQQKGLSSPCILQTPTRQSLLKARHSPESSGPGRSSVTAVARPMASTGKTSLAVPPAWSSTSKKRRTS</sequence>
<feature type="compositionally biased region" description="Polar residues" evidence="6">
    <location>
        <begin position="1153"/>
        <end position="1163"/>
    </location>
</feature>
<keyword evidence="5" id="KW-0131">Cell cycle</keyword>
<protein>
    <submittedName>
        <fullName evidence="7">PDS5A protein</fullName>
    </submittedName>
</protein>
<comment type="caution">
    <text evidence="7">The sequence shown here is derived from an EMBL/GenBank/DDBJ whole genome shotgun (WGS) entry which is preliminary data.</text>
</comment>
<evidence type="ECO:0000256" key="1">
    <source>
        <dbReference type="ARBA" id="ARBA00004123"/>
    </source>
</evidence>
<dbReference type="GO" id="GO:0051301">
    <property type="term" value="P:cell division"/>
    <property type="evidence" value="ECO:0007669"/>
    <property type="project" value="UniProtKB-KW"/>
</dbReference>
<dbReference type="Proteomes" id="UP000604046">
    <property type="component" value="Unassembled WGS sequence"/>
</dbReference>
<dbReference type="EMBL" id="CAJNDS010000802">
    <property type="protein sequence ID" value="CAE7234993.1"/>
    <property type="molecule type" value="Genomic_DNA"/>
</dbReference>
<dbReference type="GO" id="GO:0000785">
    <property type="term" value="C:chromatin"/>
    <property type="evidence" value="ECO:0007669"/>
    <property type="project" value="TreeGrafter"/>
</dbReference>
<reference evidence="7" key="1">
    <citation type="submission" date="2021-02" db="EMBL/GenBank/DDBJ databases">
        <authorList>
            <person name="Dougan E. K."/>
            <person name="Rhodes N."/>
            <person name="Thang M."/>
            <person name="Chan C."/>
        </authorList>
    </citation>
    <scope>NUCLEOTIDE SEQUENCE</scope>
</reference>
<comment type="subcellular location">
    <subcellularLocation>
        <location evidence="1">Nucleus</location>
    </subcellularLocation>
</comment>
<dbReference type="GO" id="GO:0006281">
    <property type="term" value="P:DNA repair"/>
    <property type="evidence" value="ECO:0007669"/>
    <property type="project" value="TreeGrafter"/>
</dbReference>
<dbReference type="SUPFAM" id="SSF48371">
    <property type="entry name" value="ARM repeat"/>
    <property type="match status" value="1"/>
</dbReference>
<organism evidence="7 8">
    <name type="scientific">Symbiodinium natans</name>
    <dbReference type="NCBI Taxonomy" id="878477"/>
    <lineage>
        <taxon>Eukaryota</taxon>
        <taxon>Sar</taxon>
        <taxon>Alveolata</taxon>
        <taxon>Dinophyceae</taxon>
        <taxon>Suessiales</taxon>
        <taxon>Symbiodiniaceae</taxon>
        <taxon>Symbiodinium</taxon>
    </lineage>
</organism>
<dbReference type="Pfam" id="PF20168">
    <property type="entry name" value="PDS5"/>
    <property type="match status" value="1"/>
</dbReference>
<evidence type="ECO:0000256" key="3">
    <source>
        <dbReference type="ARBA" id="ARBA00022776"/>
    </source>
</evidence>
<proteinExistence type="predicted"/>
<accession>A0A812KX28</accession>
<dbReference type="AlphaFoldDB" id="A0A812KX28"/>
<evidence type="ECO:0000313" key="7">
    <source>
        <dbReference type="EMBL" id="CAE7234993.1"/>
    </source>
</evidence>
<dbReference type="PANTHER" id="PTHR12663:SF0">
    <property type="entry name" value="PRECOCIOUS DISSOCIATION OF SISTERS 5, ISOFORM A"/>
    <property type="match status" value="1"/>
</dbReference>
<dbReference type="Gene3D" id="1.25.10.10">
    <property type="entry name" value="Leucine-rich Repeat Variant"/>
    <property type="match status" value="1"/>
</dbReference>
<keyword evidence="8" id="KW-1185">Reference proteome</keyword>
<dbReference type="GO" id="GO:0005634">
    <property type="term" value="C:nucleus"/>
    <property type="evidence" value="ECO:0007669"/>
    <property type="project" value="UniProtKB-SubCell"/>
</dbReference>
<dbReference type="InterPro" id="IPR011989">
    <property type="entry name" value="ARM-like"/>
</dbReference>
<evidence type="ECO:0000256" key="2">
    <source>
        <dbReference type="ARBA" id="ARBA00022618"/>
    </source>
</evidence>
<dbReference type="GO" id="GO:0007064">
    <property type="term" value="P:mitotic sister chromatid cohesion"/>
    <property type="evidence" value="ECO:0007669"/>
    <property type="project" value="InterPro"/>
</dbReference>